<name>A0A427UL56_ACIJO</name>
<dbReference type="AlphaFoldDB" id="A0A427UL56"/>
<protein>
    <submittedName>
        <fullName evidence="1">Uncharacterized protein</fullName>
    </submittedName>
</protein>
<dbReference type="Proteomes" id="UP000277537">
    <property type="component" value="Unassembled WGS sequence"/>
</dbReference>
<accession>A0A427UL56</accession>
<evidence type="ECO:0000313" key="1">
    <source>
        <dbReference type="EMBL" id="RSE21271.1"/>
    </source>
</evidence>
<proteinExistence type="predicted"/>
<organism evidence="1 2">
    <name type="scientific">Acinetobacter johnsonii</name>
    <dbReference type="NCBI Taxonomy" id="40214"/>
    <lineage>
        <taxon>Bacteria</taxon>
        <taxon>Pseudomonadati</taxon>
        <taxon>Pseudomonadota</taxon>
        <taxon>Gammaproteobacteria</taxon>
        <taxon>Moraxellales</taxon>
        <taxon>Moraxellaceae</taxon>
        <taxon>Acinetobacter</taxon>
    </lineage>
</organism>
<evidence type="ECO:0000313" key="2">
    <source>
        <dbReference type="Proteomes" id="UP000277537"/>
    </source>
</evidence>
<comment type="caution">
    <text evidence="1">The sequence shown here is derived from an EMBL/GenBank/DDBJ whole genome shotgun (WGS) entry which is preliminary data.</text>
</comment>
<gene>
    <name evidence="1" type="ORF">EGT73_14165</name>
</gene>
<dbReference type="EMBL" id="RHXE01000040">
    <property type="protein sequence ID" value="RSE21271.1"/>
    <property type="molecule type" value="Genomic_DNA"/>
</dbReference>
<sequence>MFAIIAAVVAVAVAVFSYIQMRKGQKSRLTPGELDVTQADEGGSIPVIFGTCDVAPNVTAFLAGTPRAIKK</sequence>
<dbReference type="RefSeq" id="WP_125274650.1">
    <property type="nucleotide sequence ID" value="NZ_JAHPQJ010000016.1"/>
</dbReference>
<reference evidence="1 2" key="1">
    <citation type="submission" date="2018-10" db="EMBL/GenBank/DDBJ databases">
        <title>Transmission dynamics of multidrug resistant bacteria on intensive care unit surfaces.</title>
        <authorList>
            <person name="D'Souza A.W."/>
            <person name="Potter R.F."/>
            <person name="Wallace M."/>
            <person name="Shupe A."/>
            <person name="Patel S."/>
            <person name="Sun S."/>
            <person name="Gul D."/>
            <person name="Kwon J.H."/>
            <person name="Andleeb S."/>
            <person name="Burnham C.-A.D."/>
            <person name="Dantas G."/>
        </authorList>
    </citation>
    <scope>NUCLEOTIDE SEQUENCE [LARGE SCALE GENOMIC DNA]</scope>
    <source>
        <strain evidence="1 2">AJ_385</strain>
    </source>
</reference>